<dbReference type="InterPro" id="IPR001732">
    <property type="entry name" value="UDP-Glc/GDP-Man_DH_N"/>
</dbReference>
<dbReference type="InterPro" id="IPR008927">
    <property type="entry name" value="6-PGluconate_DH-like_C_sf"/>
</dbReference>
<dbReference type="InterPro" id="IPR036291">
    <property type="entry name" value="NAD(P)-bd_dom_sf"/>
</dbReference>
<dbReference type="InterPro" id="IPR028359">
    <property type="entry name" value="UDP_ManNAc/GlcNAc_DH"/>
</dbReference>
<dbReference type="GO" id="GO:0051287">
    <property type="term" value="F:NAD binding"/>
    <property type="evidence" value="ECO:0007669"/>
    <property type="project" value="InterPro"/>
</dbReference>
<evidence type="ECO:0000256" key="2">
    <source>
        <dbReference type="ARBA" id="ARBA00023002"/>
    </source>
</evidence>
<feature type="domain" description="UDP-glucose/GDP-mannose dehydrogenase C-terminal" evidence="5">
    <location>
        <begin position="318"/>
        <end position="409"/>
    </location>
</feature>
<comment type="caution">
    <text evidence="6">The sequence shown here is derived from an EMBL/GenBank/DDBJ whole genome shotgun (WGS) entry which is preliminary data.</text>
</comment>
<dbReference type="Pfam" id="PF03720">
    <property type="entry name" value="UDPG_MGDP_dh_C"/>
    <property type="match status" value="1"/>
</dbReference>
<proteinExistence type="inferred from homology"/>
<keyword evidence="3" id="KW-0520">NAD</keyword>
<dbReference type="AlphaFoldDB" id="A0A0G0MQ21"/>
<dbReference type="InterPro" id="IPR017476">
    <property type="entry name" value="UDP-Glc/GDP-Man"/>
</dbReference>
<dbReference type="PANTHER" id="PTHR43491">
    <property type="entry name" value="UDP-N-ACETYL-D-MANNOSAMINE DEHYDROGENASE"/>
    <property type="match status" value="1"/>
</dbReference>
<evidence type="ECO:0000259" key="5">
    <source>
        <dbReference type="SMART" id="SM00984"/>
    </source>
</evidence>
<evidence type="ECO:0000256" key="1">
    <source>
        <dbReference type="ARBA" id="ARBA00006601"/>
    </source>
</evidence>
<dbReference type="Proteomes" id="UP000034799">
    <property type="component" value="Unassembled WGS sequence"/>
</dbReference>
<dbReference type="PIRSF" id="PIRSF500136">
    <property type="entry name" value="UDP_ManNAc_DH"/>
    <property type="match status" value="1"/>
</dbReference>
<accession>A0A0G0MQ21</accession>
<dbReference type="InterPro" id="IPR014027">
    <property type="entry name" value="UDP-Glc/GDP-Man_DH_C"/>
</dbReference>
<dbReference type="EMBL" id="LBWK01000001">
    <property type="protein sequence ID" value="KKR06119.1"/>
    <property type="molecule type" value="Genomic_DNA"/>
</dbReference>
<dbReference type="SUPFAM" id="SSF48179">
    <property type="entry name" value="6-phosphogluconate dehydrogenase C-terminal domain-like"/>
    <property type="match status" value="1"/>
</dbReference>
<dbReference type="Gene3D" id="3.40.50.720">
    <property type="entry name" value="NAD(P)-binding Rossmann-like Domain"/>
    <property type="match status" value="2"/>
</dbReference>
<dbReference type="GO" id="GO:0016628">
    <property type="term" value="F:oxidoreductase activity, acting on the CH-CH group of donors, NAD or NADP as acceptor"/>
    <property type="evidence" value="ECO:0007669"/>
    <property type="project" value="InterPro"/>
</dbReference>
<dbReference type="PIRSF" id="PIRSF000124">
    <property type="entry name" value="UDPglc_GDPman_dh"/>
    <property type="match status" value="1"/>
</dbReference>
<sequence length="424" mass="47124">MKKTKVAVIGLGYVGFPLLCSIGISKKYETIGFDLSASKVELAKKHISPVQDELAESLIKDTVYEVSTDPDILKDTDIFIICVPTPIDEMFVPDYTPVIKASETVAKYIKKGGYIVLESTVNPGTCEEIMQPLLEEKTGMKAGKDFELAHCPERIDPGNTKWNVKNLPRNIGALTKEGCAYLADFYREVLDGDINEMESIKEAEATKIIENAFRDINIAYVNELAKSFDVLGIDLINVIKGASSKFSFMPHYPGPGVGGHCIAVDPYYLIERAKKAGFDHVFLRKAREVNNSMPYYTVERLIHGLNDASKSIKGSQIALLGLSYKKNISDLRESPSLKIKSILEKEYGAKLRIYDPYNLELSTHKTLEEVLKGADAVIIATDHSEFVQHPTAEWAKIPVIVDGRNCLDKIELLDRGVIYKGIGR</sequence>
<evidence type="ECO:0000256" key="4">
    <source>
        <dbReference type="PIRNR" id="PIRNR000124"/>
    </source>
</evidence>
<dbReference type="GO" id="GO:0016616">
    <property type="term" value="F:oxidoreductase activity, acting on the CH-OH group of donors, NAD or NADP as acceptor"/>
    <property type="evidence" value="ECO:0007669"/>
    <property type="project" value="InterPro"/>
</dbReference>
<evidence type="ECO:0000313" key="7">
    <source>
        <dbReference type="Proteomes" id="UP000034799"/>
    </source>
</evidence>
<dbReference type="STRING" id="1619100.UT34_C0001G0159"/>
<evidence type="ECO:0000256" key="3">
    <source>
        <dbReference type="ARBA" id="ARBA00023027"/>
    </source>
</evidence>
<dbReference type="Pfam" id="PF00984">
    <property type="entry name" value="UDPG_MGDP_dh"/>
    <property type="match status" value="1"/>
</dbReference>
<dbReference type="SMART" id="SM00984">
    <property type="entry name" value="UDPG_MGDP_dh_C"/>
    <property type="match status" value="1"/>
</dbReference>
<dbReference type="Pfam" id="PF03721">
    <property type="entry name" value="UDPG_MGDP_dh_N"/>
    <property type="match status" value="1"/>
</dbReference>
<evidence type="ECO:0000313" key="6">
    <source>
        <dbReference type="EMBL" id="KKR06119.1"/>
    </source>
</evidence>
<organism evidence="6 7">
    <name type="scientific">candidate division WS6 bacterium GW2011_GWF2_39_15</name>
    <dbReference type="NCBI Taxonomy" id="1619100"/>
    <lineage>
        <taxon>Bacteria</taxon>
        <taxon>Candidatus Dojkabacteria</taxon>
    </lineage>
</organism>
<dbReference type="GO" id="GO:0000271">
    <property type="term" value="P:polysaccharide biosynthetic process"/>
    <property type="evidence" value="ECO:0007669"/>
    <property type="project" value="InterPro"/>
</dbReference>
<dbReference type="SUPFAM" id="SSF52413">
    <property type="entry name" value="UDP-glucose/GDP-mannose dehydrogenase C-terminal domain"/>
    <property type="match status" value="1"/>
</dbReference>
<dbReference type="InterPro" id="IPR036220">
    <property type="entry name" value="UDP-Glc/GDP-Man_DH_C_sf"/>
</dbReference>
<dbReference type="PANTHER" id="PTHR43491:SF2">
    <property type="entry name" value="UDP-N-ACETYL-D-MANNOSAMINE DEHYDROGENASE"/>
    <property type="match status" value="1"/>
</dbReference>
<dbReference type="NCBIfam" id="TIGR03026">
    <property type="entry name" value="NDP-sugDHase"/>
    <property type="match status" value="1"/>
</dbReference>
<protein>
    <submittedName>
        <fullName evidence="6">Nucleotide sugar dehydrogenase</fullName>
    </submittedName>
</protein>
<reference evidence="6 7" key="1">
    <citation type="journal article" date="2015" name="Nature">
        <title>rRNA introns, odd ribosomes, and small enigmatic genomes across a large radiation of phyla.</title>
        <authorList>
            <person name="Brown C.T."/>
            <person name="Hug L.A."/>
            <person name="Thomas B.C."/>
            <person name="Sharon I."/>
            <person name="Castelle C.J."/>
            <person name="Singh A."/>
            <person name="Wilkins M.J."/>
            <person name="Williams K.H."/>
            <person name="Banfield J.F."/>
        </authorList>
    </citation>
    <scope>NUCLEOTIDE SEQUENCE [LARGE SCALE GENOMIC DNA]</scope>
</reference>
<comment type="similarity">
    <text evidence="1 4">Belongs to the UDP-glucose/GDP-mannose dehydrogenase family.</text>
</comment>
<gene>
    <name evidence="6" type="ORF">UT34_C0001G0159</name>
</gene>
<dbReference type="SUPFAM" id="SSF51735">
    <property type="entry name" value="NAD(P)-binding Rossmann-fold domains"/>
    <property type="match status" value="1"/>
</dbReference>
<keyword evidence="2" id="KW-0560">Oxidoreductase</keyword>
<dbReference type="PATRIC" id="fig|1619100.3.peg.160"/>
<name>A0A0G0MQ21_9BACT</name>
<dbReference type="InterPro" id="IPR014026">
    <property type="entry name" value="UDP-Glc/GDP-Man_DH_dimer"/>
</dbReference>